<dbReference type="RefSeq" id="WP_268006298.1">
    <property type="nucleotide sequence ID" value="NZ_BSUT01000001.1"/>
</dbReference>
<dbReference type="InterPro" id="IPR029044">
    <property type="entry name" value="Nucleotide-diphossugar_trans"/>
</dbReference>
<evidence type="ECO:0000313" key="1">
    <source>
        <dbReference type="EMBL" id="WAH42416.1"/>
    </source>
</evidence>
<dbReference type="PANTHER" id="PTHR36529:SF1">
    <property type="entry name" value="GLYCOSYLTRANSFERASE"/>
    <property type="match status" value="1"/>
</dbReference>
<dbReference type="InterPro" id="IPR018641">
    <property type="entry name" value="Trfase_1_rSAM/seldom-assoc"/>
</dbReference>
<protein>
    <submittedName>
        <fullName evidence="1">TIGR04282 family arsenosugar biosynthesis glycosyltransferase</fullName>
    </submittedName>
</protein>
<evidence type="ECO:0000313" key="2">
    <source>
        <dbReference type="Proteomes" id="UP001164761"/>
    </source>
</evidence>
<dbReference type="PANTHER" id="PTHR36529">
    <property type="entry name" value="SLL1095 PROTEIN"/>
    <property type="match status" value="1"/>
</dbReference>
<dbReference type="Proteomes" id="UP001164761">
    <property type="component" value="Chromosome"/>
</dbReference>
<dbReference type="NCBIfam" id="TIGR04282">
    <property type="entry name" value="glyco_like_cofC"/>
    <property type="match status" value="1"/>
</dbReference>
<keyword evidence="2" id="KW-1185">Reference proteome</keyword>
<dbReference type="EMBL" id="CP104067">
    <property type="protein sequence ID" value="WAH42416.1"/>
    <property type="molecule type" value="Genomic_DNA"/>
</dbReference>
<reference evidence="1" key="1">
    <citation type="submission" date="2022-08" db="EMBL/GenBank/DDBJ databases">
        <title>Alicyclobacillus fastidiosus DSM 17978, complete genome.</title>
        <authorList>
            <person name="Wang Q."/>
            <person name="Cai R."/>
            <person name="Wang Z."/>
        </authorList>
    </citation>
    <scope>NUCLEOTIDE SEQUENCE</scope>
    <source>
        <strain evidence="1">DSM 17978</strain>
    </source>
</reference>
<organism evidence="1 2">
    <name type="scientific">Alicyclobacillus fastidiosus</name>
    <dbReference type="NCBI Taxonomy" id="392011"/>
    <lineage>
        <taxon>Bacteria</taxon>
        <taxon>Bacillati</taxon>
        <taxon>Bacillota</taxon>
        <taxon>Bacilli</taxon>
        <taxon>Bacillales</taxon>
        <taxon>Alicyclobacillaceae</taxon>
        <taxon>Alicyclobacillus</taxon>
    </lineage>
</organism>
<dbReference type="Gene3D" id="3.90.550.10">
    <property type="entry name" value="Spore Coat Polysaccharide Biosynthesis Protein SpsA, Chain A"/>
    <property type="match status" value="1"/>
</dbReference>
<sequence length="214" mass="24218">MNTAVVMLSKSPVVDCCKTRLTDRLTQQEANALQAALIDDIMSNILPEPDYDLWVAAPTTESLVYFQQFTSRLLVQCGNDLGEKMENLTDQLFSQGYDKVVLIGSDMPLTTSELLVEAIRHLDTCDCIVGPAADGGYFLIGMCRRIPEIFRGVDWSTDKVLRQTVQALDSVSLRHNQLPVYRDMDEWPDLVYYAYTEFAALIPNTSRWLKQHCL</sequence>
<dbReference type="Pfam" id="PF09837">
    <property type="entry name" value="DUF2064"/>
    <property type="match status" value="1"/>
</dbReference>
<gene>
    <name evidence="1" type="ORF">NZD89_02615</name>
</gene>
<dbReference type="SUPFAM" id="SSF53448">
    <property type="entry name" value="Nucleotide-diphospho-sugar transferases"/>
    <property type="match status" value="1"/>
</dbReference>
<name>A0ABY6ZK09_9BACL</name>
<accession>A0ABY6ZK09</accession>
<proteinExistence type="predicted"/>